<accession>A0A380FIB7</accession>
<dbReference type="EMBL" id="UHDK01000001">
    <property type="protein sequence ID" value="SUM33500.1"/>
    <property type="molecule type" value="Genomic_DNA"/>
</dbReference>
<reference evidence="1 2" key="1">
    <citation type="submission" date="2018-06" db="EMBL/GenBank/DDBJ databases">
        <authorList>
            <consortium name="Pathogen Informatics"/>
            <person name="Doyle S."/>
        </authorList>
    </citation>
    <scope>NUCLEOTIDE SEQUENCE [LARGE SCALE GENOMIC DNA]</scope>
    <source>
        <strain evidence="1 2">NCTC12195</strain>
    </source>
</reference>
<evidence type="ECO:0000313" key="1">
    <source>
        <dbReference type="EMBL" id="SUM33500.1"/>
    </source>
</evidence>
<name>A0A380FIB7_STAGA</name>
<dbReference type="Proteomes" id="UP000255277">
    <property type="component" value="Unassembled WGS sequence"/>
</dbReference>
<gene>
    <name evidence="1" type="ORF">NCTC12195_02965</name>
</gene>
<evidence type="ECO:0000313" key="2">
    <source>
        <dbReference type="Proteomes" id="UP000255277"/>
    </source>
</evidence>
<dbReference type="AlphaFoldDB" id="A0A380FIB7"/>
<proteinExistence type="predicted"/>
<sequence>MGLQANDYGLRPHDNFNVIRNFEINHRHLQILNRLFTPLIGPEAIGFIPLFKPILLSSQPTQLLHLYYYE</sequence>
<organism evidence="1 2">
    <name type="scientific">Staphylococcus gallinarum</name>
    <dbReference type="NCBI Taxonomy" id="1293"/>
    <lineage>
        <taxon>Bacteria</taxon>
        <taxon>Bacillati</taxon>
        <taxon>Bacillota</taxon>
        <taxon>Bacilli</taxon>
        <taxon>Bacillales</taxon>
        <taxon>Staphylococcaceae</taxon>
        <taxon>Staphylococcus</taxon>
    </lineage>
</organism>
<protein>
    <submittedName>
        <fullName evidence="1">Chromosome replication initiation membrane attachment protein</fullName>
    </submittedName>
</protein>